<evidence type="ECO:0000313" key="6">
    <source>
        <dbReference type="Proteomes" id="UP000176651"/>
    </source>
</evidence>
<evidence type="ECO:0000256" key="1">
    <source>
        <dbReference type="ARBA" id="ARBA00006068"/>
    </source>
</evidence>
<accession>A0A1F4NSS3</accession>
<evidence type="ECO:0008006" key="7">
    <source>
        <dbReference type="Google" id="ProtNLM"/>
    </source>
</evidence>
<dbReference type="Pfam" id="PF03816">
    <property type="entry name" value="LytR_cpsA_psr"/>
    <property type="match status" value="1"/>
</dbReference>
<comment type="caution">
    <text evidence="5">The sequence shown here is derived from an EMBL/GenBank/DDBJ whole genome shotgun (WGS) entry which is preliminary data.</text>
</comment>
<evidence type="ECO:0000313" key="5">
    <source>
        <dbReference type="EMBL" id="OGB74348.1"/>
    </source>
</evidence>
<feature type="domain" description="LytR/CpsA/Psr regulator C-terminal" evidence="4">
    <location>
        <begin position="366"/>
        <end position="453"/>
    </location>
</feature>
<dbReference type="Pfam" id="PF13399">
    <property type="entry name" value="LytR_C"/>
    <property type="match status" value="1"/>
</dbReference>
<dbReference type="EMBL" id="META01000003">
    <property type="protein sequence ID" value="OGB74348.1"/>
    <property type="molecule type" value="Genomic_DNA"/>
</dbReference>
<dbReference type="Gene3D" id="3.40.630.190">
    <property type="entry name" value="LCP protein"/>
    <property type="match status" value="1"/>
</dbReference>
<feature type="transmembrane region" description="Helical" evidence="2">
    <location>
        <begin position="33"/>
        <end position="51"/>
    </location>
</feature>
<gene>
    <name evidence="5" type="ORF">A2V68_01180</name>
</gene>
<dbReference type="AlphaFoldDB" id="A0A1F4NSS3"/>
<reference evidence="5 6" key="1">
    <citation type="journal article" date="2016" name="Nat. Commun.">
        <title>Thousands of microbial genomes shed light on interconnected biogeochemical processes in an aquifer system.</title>
        <authorList>
            <person name="Anantharaman K."/>
            <person name="Brown C.T."/>
            <person name="Hug L.A."/>
            <person name="Sharon I."/>
            <person name="Castelle C.J."/>
            <person name="Probst A.J."/>
            <person name="Thomas B.C."/>
            <person name="Singh A."/>
            <person name="Wilkins M.J."/>
            <person name="Karaoz U."/>
            <person name="Brodie E.L."/>
            <person name="Williams K.H."/>
            <person name="Hubbard S.S."/>
            <person name="Banfield J.F."/>
        </authorList>
    </citation>
    <scope>NUCLEOTIDE SEQUENCE [LARGE SCALE GENOMIC DNA]</scope>
</reference>
<feature type="domain" description="Cell envelope-related transcriptional attenuator" evidence="3">
    <location>
        <begin position="105"/>
        <end position="259"/>
    </location>
</feature>
<keyword evidence="2" id="KW-0812">Transmembrane</keyword>
<keyword evidence="2" id="KW-1133">Transmembrane helix</keyword>
<keyword evidence="2" id="KW-0472">Membrane</keyword>
<evidence type="ECO:0000259" key="3">
    <source>
        <dbReference type="Pfam" id="PF03816"/>
    </source>
</evidence>
<comment type="similarity">
    <text evidence="1">Belongs to the LytR/CpsA/Psr (LCP) family.</text>
</comment>
<dbReference type="PANTHER" id="PTHR33392:SF6">
    <property type="entry name" value="POLYISOPRENYL-TEICHOIC ACID--PEPTIDOGLYCAN TEICHOIC ACID TRANSFERASE TAGU"/>
    <property type="match status" value="1"/>
</dbReference>
<protein>
    <recommendedName>
        <fullName evidence="7">LytR family transcriptional regulator</fullName>
    </recommendedName>
</protein>
<dbReference type="InterPro" id="IPR004474">
    <property type="entry name" value="LytR_CpsA_psr"/>
</dbReference>
<dbReference type="Proteomes" id="UP000176651">
    <property type="component" value="Unassembled WGS sequence"/>
</dbReference>
<sequence length="456" mass="49025">MAETVAVADDASSMPSESSRLLRIKKRSSAKRFFGVSAIIVILLLAGWFTTKLALSGWNVSGDSIWKNLFSLTGTQLVGEESGRVNVLLLGIPGSGPGVEGPDLTDTVMVASLSTSNQTGFLFSLPRDLYVKIPGYGNSKLNAVYEIGNSQDTTPGTTVQEVVGEVLGLDIPYYVRVDFSGFAKLVDDLGGVTVEVAKDLYDDQYPTADKGYEIVDIKAGTYTMDGEMALKYARSRHSTSDFDRAKRQQDLILAIRSKAMELDLLTQSTKVLAMVDTLQDSFETNMNLGEIKRALELVKGFDSAQLTTKVFDDSATGLLYGTRVDEVYVLRPVGDDFKTVSDYVAQVVSGSATVEELEGEVATEPLKVEVLNGTNTTGLAGKIAGELKTSGYDVVQVGNNTTKGFVKTIVYDLTGGERIWEVRRLASTLQAEIGEDEITTTSGAQARVVLGSDSAS</sequence>
<dbReference type="STRING" id="1798535.A2V68_01180"/>
<evidence type="ECO:0000256" key="2">
    <source>
        <dbReference type="SAM" id="Phobius"/>
    </source>
</evidence>
<proteinExistence type="inferred from homology"/>
<dbReference type="PANTHER" id="PTHR33392">
    <property type="entry name" value="POLYISOPRENYL-TEICHOIC ACID--PEPTIDOGLYCAN TEICHOIC ACID TRANSFERASE TAGU"/>
    <property type="match status" value="1"/>
</dbReference>
<evidence type="ECO:0000259" key="4">
    <source>
        <dbReference type="Pfam" id="PF13399"/>
    </source>
</evidence>
<dbReference type="InterPro" id="IPR027381">
    <property type="entry name" value="LytR/CpsA/Psr_C"/>
</dbReference>
<dbReference type="InterPro" id="IPR050922">
    <property type="entry name" value="LytR/CpsA/Psr_CW_biosynth"/>
</dbReference>
<dbReference type="Gene3D" id="3.30.70.2390">
    <property type="match status" value="1"/>
</dbReference>
<dbReference type="NCBIfam" id="TIGR00350">
    <property type="entry name" value="lytR_cpsA_psr"/>
    <property type="match status" value="1"/>
</dbReference>
<name>A0A1F4NSS3_UNCK3</name>
<organism evidence="5 6">
    <name type="scientific">candidate division Kazan bacterium RBG_13_50_9</name>
    <dbReference type="NCBI Taxonomy" id="1798535"/>
    <lineage>
        <taxon>Bacteria</taxon>
        <taxon>Bacteria division Kazan-3B-28</taxon>
    </lineage>
</organism>